<dbReference type="PROSITE" id="PS51471">
    <property type="entry name" value="FE2OG_OXY"/>
    <property type="match status" value="1"/>
</dbReference>
<dbReference type="AlphaFoldDB" id="A0A3S8UCE3"/>
<dbReference type="InterPro" id="IPR044862">
    <property type="entry name" value="Pro_4_hyd_alph_FE2OG_OXY"/>
</dbReference>
<keyword evidence="5" id="KW-0560">Oxidoreductase</keyword>
<dbReference type="GO" id="GO:0031418">
    <property type="term" value="F:L-ascorbic acid binding"/>
    <property type="evidence" value="ECO:0007669"/>
    <property type="project" value="UniProtKB-KW"/>
</dbReference>
<evidence type="ECO:0000259" key="7">
    <source>
        <dbReference type="PROSITE" id="PS51471"/>
    </source>
</evidence>
<dbReference type="KEGG" id="taw:EI545_20765"/>
<dbReference type="InterPro" id="IPR006620">
    <property type="entry name" value="Pro_4_hyd_alph"/>
</dbReference>
<keyword evidence="2" id="KW-0479">Metal-binding</keyword>
<name>A0A3S8UCE3_9RHOB</name>
<dbReference type="SMART" id="SM00702">
    <property type="entry name" value="P4Hc"/>
    <property type="match status" value="1"/>
</dbReference>
<keyword evidence="9" id="KW-1185">Reference proteome</keyword>
<reference evidence="8 9" key="1">
    <citation type="submission" date="2018-12" db="EMBL/GenBank/DDBJ databases">
        <title>Complete genome sequencing of Tabrizicola sp. K13M18.</title>
        <authorList>
            <person name="Bae J.-W."/>
        </authorList>
    </citation>
    <scope>NUCLEOTIDE SEQUENCE [LARGE SCALE GENOMIC DNA]</scope>
    <source>
        <strain evidence="8 9">K13M18</strain>
        <plasmid evidence="8 9">unnamed1</plasmid>
    </source>
</reference>
<feature type="domain" description="Fe2OG dioxygenase" evidence="7">
    <location>
        <begin position="181"/>
        <end position="307"/>
    </location>
</feature>
<dbReference type="InterPro" id="IPR045054">
    <property type="entry name" value="P4HA-like"/>
</dbReference>
<sequence>MSTSPALANSRPRTAALSICRLIGSDPKQNGWMGISPSIRPIFPPHAPKVPDIMTQLAVDSRVVARLTGTLPEGGFEEGTPIWACDAPGLLDPADAPETRLDAVPLGEKLAFLMEDVITRAEAARFIDLTESLGYRDAAPGIQTPPGMRRNKTVHWIAPEAAMAELHRRMKSLLPATLEGRALSPRLSQRINMYRYDIGDEFNLHTDGDWPGFGLSTDGTGMAQWRGTHSMLTMLLYLNGSEDGIIGGETVLYDKGEAGATITPHTGRALFFRHGQNRASVLHAGARLGAGTSKYVARINVMYDLQSVAAGQFEAPRCL</sequence>
<dbReference type="Gene3D" id="2.60.120.620">
    <property type="entry name" value="q2cbj1_9rhob like domain"/>
    <property type="match status" value="1"/>
</dbReference>
<evidence type="ECO:0000313" key="9">
    <source>
        <dbReference type="Proteomes" id="UP000282002"/>
    </source>
</evidence>
<keyword evidence="4" id="KW-0223">Dioxygenase</keyword>
<dbReference type="GO" id="GO:0004656">
    <property type="term" value="F:procollagen-proline 4-dioxygenase activity"/>
    <property type="evidence" value="ECO:0007669"/>
    <property type="project" value="TreeGrafter"/>
</dbReference>
<protein>
    <recommendedName>
        <fullName evidence="7">Fe2OG dioxygenase domain-containing protein</fullName>
    </recommendedName>
</protein>
<evidence type="ECO:0000256" key="1">
    <source>
        <dbReference type="ARBA" id="ARBA00001961"/>
    </source>
</evidence>
<evidence type="ECO:0000256" key="3">
    <source>
        <dbReference type="ARBA" id="ARBA00022896"/>
    </source>
</evidence>
<geneLocation type="plasmid" evidence="8">
    <name>unnamed1</name>
</geneLocation>
<evidence type="ECO:0000256" key="5">
    <source>
        <dbReference type="ARBA" id="ARBA00023002"/>
    </source>
</evidence>
<accession>A0A3S8UCE3</accession>
<dbReference type="GO" id="GO:0005506">
    <property type="term" value="F:iron ion binding"/>
    <property type="evidence" value="ECO:0007669"/>
    <property type="project" value="InterPro"/>
</dbReference>
<dbReference type="PANTHER" id="PTHR10869:SF246">
    <property type="entry name" value="TRANSMEMBRANE PROLYL 4-HYDROXYLASE"/>
    <property type="match status" value="1"/>
</dbReference>
<evidence type="ECO:0000313" key="8">
    <source>
        <dbReference type="EMBL" id="AZL61382.1"/>
    </source>
</evidence>
<dbReference type="InterPro" id="IPR005123">
    <property type="entry name" value="Oxoglu/Fe-dep_dioxygenase_dom"/>
</dbReference>
<dbReference type="Proteomes" id="UP000282002">
    <property type="component" value="Plasmid unnamed1"/>
</dbReference>
<keyword evidence="3" id="KW-0847">Vitamin C</keyword>
<evidence type="ECO:0000256" key="6">
    <source>
        <dbReference type="ARBA" id="ARBA00023004"/>
    </source>
</evidence>
<dbReference type="Pfam" id="PF13640">
    <property type="entry name" value="2OG-FeII_Oxy_3"/>
    <property type="match status" value="1"/>
</dbReference>
<proteinExistence type="predicted"/>
<comment type="cofactor">
    <cofactor evidence="1">
        <name>L-ascorbate</name>
        <dbReference type="ChEBI" id="CHEBI:38290"/>
    </cofactor>
</comment>
<dbReference type="EMBL" id="CP034329">
    <property type="protein sequence ID" value="AZL61382.1"/>
    <property type="molecule type" value="Genomic_DNA"/>
</dbReference>
<keyword evidence="8" id="KW-0614">Plasmid</keyword>
<dbReference type="PANTHER" id="PTHR10869">
    <property type="entry name" value="PROLYL 4-HYDROXYLASE ALPHA SUBUNIT"/>
    <property type="match status" value="1"/>
</dbReference>
<organism evidence="8 9">
    <name type="scientific">Tabrizicola piscis</name>
    <dbReference type="NCBI Taxonomy" id="2494374"/>
    <lineage>
        <taxon>Bacteria</taxon>
        <taxon>Pseudomonadati</taxon>
        <taxon>Pseudomonadota</taxon>
        <taxon>Alphaproteobacteria</taxon>
        <taxon>Rhodobacterales</taxon>
        <taxon>Paracoccaceae</taxon>
        <taxon>Tabrizicola</taxon>
    </lineage>
</organism>
<evidence type="ECO:0000256" key="4">
    <source>
        <dbReference type="ARBA" id="ARBA00022964"/>
    </source>
</evidence>
<dbReference type="OrthoDB" id="269774at2"/>
<keyword evidence="6" id="KW-0408">Iron</keyword>
<gene>
    <name evidence="8" type="ORF">EI545_20765</name>
</gene>
<evidence type="ECO:0000256" key="2">
    <source>
        <dbReference type="ARBA" id="ARBA00022723"/>
    </source>
</evidence>